<organism evidence="2 3">
    <name type="scientific">Trichormus variabilis SAG 1403-4b</name>
    <dbReference type="NCBI Taxonomy" id="447716"/>
    <lineage>
        <taxon>Bacteria</taxon>
        <taxon>Bacillati</taxon>
        <taxon>Cyanobacteriota</taxon>
        <taxon>Cyanophyceae</taxon>
        <taxon>Nostocales</taxon>
        <taxon>Nostocaceae</taxon>
        <taxon>Trichormus</taxon>
    </lineage>
</organism>
<feature type="compositionally biased region" description="Basic and acidic residues" evidence="1">
    <location>
        <begin position="178"/>
        <end position="187"/>
    </location>
</feature>
<dbReference type="InterPro" id="IPR011050">
    <property type="entry name" value="Pectin_lyase_fold/virulence"/>
</dbReference>
<dbReference type="Gene3D" id="2.160.20.20">
    <property type="match status" value="1"/>
</dbReference>
<dbReference type="OrthoDB" id="571373at2"/>
<evidence type="ECO:0000256" key="1">
    <source>
        <dbReference type="SAM" id="MobiDB-lite"/>
    </source>
</evidence>
<evidence type="ECO:0000313" key="3">
    <source>
        <dbReference type="Proteomes" id="UP000276103"/>
    </source>
</evidence>
<comment type="caution">
    <text evidence="2">The sequence shown here is derived from an EMBL/GenBank/DDBJ whole genome shotgun (WGS) entry which is preliminary data.</text>
</comment>
<evidence type="ECO:0000313" key="2">
    <source>
        <dbReference type="EMBL" id="RUS99715.1"/>
    </source>
</evidence>
<protein>
    <submittedName>
        <fullName evidence="2">Uncharacterized protein</fullName>
    </submittedName>
</protein>
<feature type="region of interest" description="Disordered" evidence="1">
    <location>
        <begin position="164"/>
        <end position="187"/>
    </location>
</feature>
<proteinExistence type="predicted"/>
<accession>A0A433V0R9</accession>
<keyword evidence="3" id="KW-1185">Reference proteome</keyword>
<name>A0A433V0R9_ANAVA</name>
<gene>
    <name evidence="2" type="ORF">DSM107003_02990</name>
</gene>
<dbReference type="AlphaFoldDB" id="A0A433V0R9"/>
<dbReference type="SUPFAM" id="SSF51126">
    <property type="entry name" value="Pectin lyase-like"/>
    <property type="match status" value="1"/>
</dbReference>
<dbReference type="InterPro" id="IPR012332">
    <property type="entry name" value="Autotransporter_pectin_lyase_C"/>
</dbReference>
<dbReference type="EMBL" id="RSCM01000001">
    <property type="protein sequence ID" value="RUS99715.1"/>
    <property type="molecule type" value="Genomic_DNA"/>
</dbReference>
<sequence length="187" mass="19703">MKTKHFLAITLLSVAGIIPYSSVVLAEEITCRSTLRAITVDNVRVPSGATCILSGTNVKGTVKVESNATLKASKVNVIGNIQAENAKNVVVDSSSVIGGNIQIKKSRAANIINSRIKQDLQFEENAAKLAASGNTIGGNLQAFKNTGGITIRNNKIDGNLQCKENRPAPTGGSNIVKGNKEDQCSRL</sequence>
<reference evidence="2 3" key="1">
    <citation type="journal article" date="2019" name="Genome Biol. Evol.">
        <title>Day and night: Metabolic profiles and evolutionary relationships of six axenic non-marine cyanobacteria.</title>
        <authorList>
            <person name="Will S.E."/>
            <person name="Henke P."/>
            <person name="Boedeker C."/>
            <person name="Huang S."/>
            <person name="Brinkmann H."/>
            <person name="Rohde M."/>
            <person name="Jarek M."/>
            <person name="Friedl T."/>
            <person name="Seufert S."/>
            <person name="Schumacher M."/>
            <person name="Overmann J."/>
            <person name="Neumann-Schaal M."/>
            <person name="Petersen J."/>
        </authorList>
    </citation>
    <scope>NUCLEOTIDE SEQUENCE [LARGE SCALE GENOMIC DNA]</scope>
    <source>
        <strain evidence="2 3">SAG 1403-4b</strain>
    </source>
</reference>
<dbReference type="RefSeq" id="WP_127051894.1">
    <property type="nucleotide sequence ID" value="NZ_RSCM01000001.1"/>
</dbReference>
<dbReference type="Proteomes" id="UP000276103">
    <property type="component" value="Unassembled WGS sequence"/>
</dbReference>